<protein>
    <recommendedName>
        <fullName evidence="1">Phage tail fibre protein N-terminal domain-containing protein</fullName>
    </recommendedName>
</protein>
<dbReference type="Pfam" id="PF12571">
    <property type="entry name" value="Phage_tail_fib"/>
    <property type="match status" value="1"/>
</dbReference>
<organism evidence="3">
    <name type="scientific">viral metagenome</name>
    <dbReference type="NCBI Taxonomy" id="1070528"/>
    <lineage>
        <taxon>unclassified sequences</taxon>
        <taxon>metagenomes</taxon>
        <taxon>organismal metagenomes</taxon>
    </lineage>
</organism>
<dbReference type="EMBL" id="MT142508">
    <property type="protein sequence ID" value="QJA83320.1"/>
    <property type="molecule type" value="Genomic_DNA"/>
</dbReference>
<feature type="domain" description="Phage tail fibre protein N-terminal" evidence="1">
    <location>
        <begin position="8"/>
        <end position="154"/>
    </location>
</feature>
<dbReference type="EMBL" id="MT141517">
    <property type="protein sequence ID" value="QJA64308.1"/>
    <property type="molecule type" value="Genomic_DNA"/>
</dbReference>
<accession>A0A6M3KNJ0</accession>
<dbReference type="AlphaFoldDB" id="A0A6M3KNJ0"/>
<name>A0A6M3KNJ0_9ZZZZ</name>
<gene>
    <name evidence="3" type="ORF">MM415A00294_0018</name>
    <name evidence="2" type="ORF">MM415B00522_0018</name>
</gene>
<evidence type="ECO:0000259" key="1">
    <source>
        <dbReference type="Pfam" id="PF12571"/>
    </source>
</evidence>
<reference evidence="3" key="1">
    <citation type="submission" date="2020-03" db="EMBL/GenBank/DDBJ databases">
        <title>The deep terrestrial virosphere.</title>
        <authorList>
            <person name="Holmfeldt K."/>
            <person name="Nilsson E."/>
            <person name="Simone D."/>
            <person name="Lopez-Fernandez M."/>
            <person name="Wu X."/>
            <person name="de Brujin I."/>
            <person name="Lundin D."/>
            <person name="Andersson A."/>
            <person name="Bertilsson S."/>
            <person name="Dopson M."/>
        </authorList>
    </citation>
    <scope>NUCLEOTIDE SEQUENCE</scope>
    <source>
        <strain evidence="3">MM415A00294</strain>
        <strain evidence="2">MM415B00522</strain>
    </source>
</reference>
<evidence type="ECO:0000313" key="2">
    <source>
        <dbReference type="EMBL" id="QJA64308.1"/>
    </source>
</evidence>
<proteinExistence type="predicted"/>
<evidence type="ECO:0000313" key="3">
    <source>
        <dbReference type="EMBL" id="QJA83320.1"/>
    </source>
</evidence>
<sequence length="268" mass="28521">MSAINQGVVLTTIGEALLDNAGISGKDLQLTQFSIGDAGGVEYNPTYEQLRALTAIPGEWDRRNISQIYENPEGSGYIVESVQPHDVGAGKWCAIVGYWTADSKLFAVHLIPRWQKPSAGGPTLAELPIRAYFTHSATATITLAVNPSMVTATRSWVTAGFATKAELAAALAALEAKINQPPVLDAPGVLPLSGDVFINVAGNFQLQIAPENSLLVITVSAAAAGIPQLLPPANEVLKTIRGDVAIARLVTVGVPYRFLRKNNVWRQL</sequence>
<dbReference type="InterPro" id="IPR022225">
    <property type="entry name" value="Phage_tail_fibre_N"/>
</dbReference>